<dbReference type="STRING" id="1797589.A2784_01565"/>
<dbReference type="EMBL" id="MHCH01000060">
    <property type="protein sequence ID" value="OGY15790.1"/>
    <property type="molecule type" value="Genomic_DNA"/>
</dbReference>
<dbReference type="Pfam" id="PF12441">
    <property type="entry name" value="CopG_antitoxin"/>
    <property type="match status" value="1"/>
</dbReference>
<protein>
    <submittedName>
        <fullName evidence="1">Uncharacterized protein</fullName>
    </submittedName>
</protein>
<comment type="caution">
    <text evidence="1">The sequence shown here is derived from an EMBL/GenBank/DDBJ whole genome shotgun (WGS) entry which is preliminary data.</text>
</comment>
<dbReference type="Proteomes" id="UP000177324">
    <property type="component" value="Unassembled WGS sequence"/>
</dbReference>
<organism evidence="1 2">
    <name type="scientific">Candidatus Chisholmbacteria bacterium RIFCSPHIGHO2_01_FULL_48_12</name>
    <dbReference type="NCBI Taxonomy" id="1797589"/>
    <lineage>
        <taxon>Bacteria</taxon>
        <taxon>Candidatus Chisholmiibacteriota</taxon>
    </lineage>
</organism>
<name>A0A1G1VK71_9BACT</name>
<dbReference type="InterPro" id="IPR022148">
    <property type="entry name" value="CopG_antitoxin"/>
</dbReference>
<proteinExistence type="predicted"/>
<accession>A0A1G1VK71</accession>
<reference evidence="1 2" key="1">
    <citation type="journal article" date="2016" name="Nat. Commun.">
        <title>Thousands of microbial genomes shed light on interconnected biogeochemical processes in an aquifer system.</title>
        <authorList>
            <person name="Anantharaman K."/>
            <person name="Brown C.T."/>
            <person name="Hug L.A."/>
            <person name="Sharon I."/>
            <person name="Castelle C.J."/>
            <person name="Probst A.J."/>
            <person name="Thomas B.C."/>
            <person name="Singh A."/>
            <person name="Wilkins M.J."/>
            <person name="Karaoz U."/>
            <person name="Brodie E.L."/>
            <person name="Williams K.H."/>
            <person name="Hubbard S.S."/>
            <person name="Banfield J.F."/>
        </authorList>
    </citation>
    <scope>NUCLEOTIDE SEQUENCE [LARGE SCALE GENOMIC DNA]</scope>
</reference>
<sequence>MSRQLKKIPKFKSEKAERAFWQKADSTEYVDWSKAERVQFPNLKLTSRPITVRLPLSLIDQYKIKAHKRDMPYQSLIKQVLFENVAGL</sequence>
<evidence type="ECO:0000313" key="1">
    <source>
        <dbReference type="EMBL" id="OGY15790.1"/>
    </source>
</evidence>
<dbReference type="AlphaFoldDB" id="A0A1G1VK71"/>
<evidence type="ECO:0000313" key="2">
    <source>
        <dbReference type="Proteomes" id="UP000177324"/>
    </source>
</evidence>
<gene>
    <name evidence="1" type="ORF">A2784_01565</name>
</gene>